<dbReference type="OrthoDB" id="1048664at2"/>
<evidence type="ECO:0000313" key="2">
    <source>
        <dbReference type="Proteomes" id="UP000029525"/>
    </source>
</evidence>
<evidence type="ECO:0000313" key="1">
    <source>
        <dbReference type="EMBL" id="KGF44954.1"/>
    </source>
</evidence>
<sequence length="91" mass="10065">MSNKKETPEQPITDISIYVAALSTTYRPASAPAEATHFFSTTEVVDAIRGIDPSAKVSPEQVFSALIDAGFNFCNRPGAHGLEFKWMFRER</sequence>
<dbReference type="RefSeq" id="WP_036866657.1">
    <property type="nucleotide sequence ID" value="NZ_JRNQ01000023.1"/>
</dbReference>
<dbReference type="GO" id="GO:0016874">
    <property type="term" value="F:ligase activity"/>
    <property type="evidence" value="ECO:0007669"/>
    <property type="project" value="UniProtKB-KW"/>
</dbReference>
<comment type="caution">
    <text evidence="1">The sequence shown here is derived from an EMBL/GenBank/DDBJ whole genome shotgun (WGS) entry which is preliminary data.</text>
</comment>
<dbReference type="EMBL" id="JRNQ01000023">
    <property type="protein sequence ID" value="KGF44954.1"/>
    <property type="molecule type" value="Genomic_DNA"/>
</dbReference>
<keyword evidence="1" id="KW-0436">Ligase</keyword>
<accession>A0A096CI27</accession>
<protein>
    <submittedName>
        <fullName evidence="1">5-formyltetrahydrofolate cyclo-ligase</fullName>
    </submittedName>
</protein>
<reference evidence="1 2" key="1">
    <citation type="submission" date="2014-07" db="EMBL/GenBank/DDBJ databases">
        <authorList>
            <person name="McCorrison J."/>
            <person name="Sanka R."/>
            <person name="Torralba M."/>
            <person name="Gillis M."/>
            <person name="Haft D.H."/>
            <person name="Methe B."/>
            <person name="Sutton G."/>
            <person name="Nelson K.E."/>
        </authorList>
    </citation>
    <scope>NUCLEOTIDE SEQUENCE [LARGE SCALE GENOMIC DNA]</scope>
    <source>
        <strain evidence="1 2">DNF00320</strain>
    </source>
</reference>
<dbReference type="AlphaFoldDB" id="A0A096CI27"/>
<gene>
    <name evidence="1" type="ORF">HMPREF0647_04695</name>
</gene>
<dbReference type="Proteomes" id="UP000029525">
    <property type="component" value="Unassembled WGS sequence"/>
</dbReference>
<name>A0A096CI27_9BACT</name>
<organism evidence="1 2">
    <name type="scientific">Prevotella bivia DNF00320</name>
    <dbReference type="NCBI Taxonomy" id="1401068"/>
    <lineage>
        <taxon>Bacteria</taxon>
        <taxon>Pseudomonadati</taxon>
        <taxon>Bacteroidota</taxon>
        <taxon>Bacteroidia</taxon>
        <taxon>Bacteroidales</taxon>
        <taxon>Prevotellaceae</taxon>
        <taxon>Prevotella</taxon>
    </lineage>
</organism>
<proteinExistence type="predicted"/>